<dbReference type="AlphaFoldDB" id="A0A4C1SW86"/>
<evidence type="ECO:0000313" key="2">
    <source>
        <dbReference type="EMBL" id="GBP06206.1"/>
    </source>
</evidence>
<name>A0A4C1SW86_EUMVA</name>
<keyword evidence="3" id="KW-1185">Reference proteome</keyword>
<gene>
    <name evidence="2" type="ORF">EVAR_3565_1</name>
</gene>
<feature type="compositionally biased region" description="Polar residues" evidence="1">
    <location>
        <begin position="1"/>
        <end position="11"/>
    </location>
</feature>
<reference evidence="2 3" key="1">
    <citation type="journal article" date="2019" name="Commun. Biol.">
        <title>The bagworm genome reveals a unique fibroin gene that provides high tensile strength.</title>
        <authorList>
            <person name="Kono N."/>
            <person name="Nakamura H."/>
            <person name="Ohtoshi R."/>
            <person name="Tomita M."/>
            <person name="Numata K."/>
            <person name="Arakawa K."/>
        </authorList>
    </citation>
    <scope>NUCLEOTIDE SEQUENCE [LARGE SCALE GENOMIC DNA]</scope>
</reference>
<protein>
    <submittedName>
        <fullName evidence="2">Uncharacterized protein</fullName>
    </submittedName>
</protein>
<feature type="region of interest" description="Disordered" evidence="1">
    <location>
        <begin position="1"/>
        <end position="33"/>
    </location>
</feature>
<dbReference type="EMBL" id="BGZK01000021">
    <property type="protein sequence ID" value="GBP06206.1"/>
    <property type="molecule type" value="Genomic_DNA"/>
</dbReference>
<evidence type="ECO:0000313" key="3">
    <source>
        <dbReference type="Proteomes" id="UP000299102"/>
    </source>
</evidence>
<evidence type="ECO:0000256" key="1">
    <source>
        <dbReference type="SAM" id="MobiDB-lite"/>
    </source>
</evidence>
<dbReference type="Proteomes" id="UP000299102">
    <property type="component" value="Unassembled WGS sequence"/>
</dbReference>
<proteinExistence type="predicted"/>
<organism evidence="2 3">
    <name type="scientific">Eumeta variegata</name>
    <name type="common">Bagworm moth</name>
    <name type="synonym">Eumeta japonica</name>
    <dbReference type="NCBI Taxonomy" id="151549"/>
    <lineage>
        <taxon>Eukaryota</taxon>
        <taxon>Metazoa</taxon>
        <taxon>Ecdysozoa</taxon>
        <taxon>Arthropoda</taxon>
        <taxon>Hexapoda</taxon>
        <taxon>Insecta</taxon>
        <taxon>Pterygota</taxon>
        <taxon>Neoptera</taxon>
        <taxon>Endopterygota</taxon>
        <taxon>Lepidoptera</taxon>
        <taxon>Glossata</taxon>
        <taxon>Ditrysia</taxon>
        <taxon>Tineoidea</taxon>
        <taxon>Psychidae</taxon>
        <taxon>Oiketicinae</taxon>
        <taxon>Eumeta</taxon>
    </lineage>
</organism>
<sequence length="98" mass="10744">MNAALNHNSKTFNKREDEQPESKWSPPPMDIGDARGVIGVLPNPLERMGYLMEGVWDDGRREGSGPPEFSLTGRSAIAEAATSCLYSVCVKLVVLQPR</sequence>
<accession>A0A4C1SW86</accession>
<comment type="caution">
    <text evidence="2">The sequence shown here is derived from an EMBL/GenBank/DDBJ whole genome shotgun (WGS) entry which is preliminary data.</text>
</comment>